<feature type="active site" description="Proton acceptor" evidence="6">
    <location>
        <position position="237"/>
    </location>
</feature>
<keyword evidence="2" id="KW-0645">Protease</keyword>
<organism evidence="9 10">
    <name type="scientific">Rhodofomes roseus</name>
    <dbReference type="NCBI Taxonomy" id="34475"/>
    <lineage>
        <taxon>Eukaryota</taxon>
        <taxon>Fungi</taxon>
        <taxon>Dikarya</taxon>
        <taxon>Basidiomycota</taxon>
        <taxon>Agaricomycotina</taxon>
        <taxon>Agaricomycetes</taxon>
        <taxon>Polyporales</taxon>
        <taxon>Rhodofomes</taxon>
    </lineage>
</organism>
<dbReference type="Pfam" id="PF07687">
    <property type="entry name" value="M20_dimer"/>
    <property type="match status" value="1"/>
</dbReference>
<keyword evidence="4" id="KW-0378">Hydrolase</keyword>
<sequence length="573" mass="61789">MRLTVFRVALLPVLTVVFLAGFILCQWKYLPASVASISFFLPTVCEPASLVRWHESASSCLQEAPLIPVTHKSLWRAIEELLHTELFVNKTANLLSGAVRIPTEVYDVMGPVGEDPRWEAFALLREYLLQAFPLIHMKLQLTKVNTYGLAYVWEGSDGSLKPLLLTAHQDVVPVDSATISNWTYPPYSGHYDGTRIWGRGSADDKNGLISILAAVETLLEHNFAPARTVVLAFGFDEEATGQQGAKQIGRYLLDIYGENAFAMLVDEGDSIEDTYGAPFARPAISEKGYFDLQIQVSAPGGHSSVPPPHTCLAAHAPRLPPNLRADIRAAHSSDAALRRAEAALFAEDPALAAGGRTTVAVDVVWGGVKSNALPEGAGVVVNHRVAVDSSVSALKDHAVAVLRPVADALNVTLVAFPDDGDTLFSRREISSVARAGTVTLSDAFGTALEPAPVSPTDSAQWKVLAGTIRAAWGVPHPGLDRALNKPASVQVPLQGEAEPDIVVVPSLLAGNTDTQFYWALTPHIFRYNHYYARDGPADGSIHTVDEVCEAEGFVGMVKFFVGLMLNADESRDM</sequence>
<evidence type="ECO:0000256" key="5">
    <source>
        <dbReference type="ARBA" id="ARBA00022833"/>
    </source>
</evidence>
<feature type="binding site" evidence="7">
    <location>
        <position position="203"/>
    </location>
    <ligand>
        <name>Zn(2+)</name>
        <dbReference type="ChEBI" id="CHEBI:29105"/>
        <label>1</label>
    </ligand>
</feature>
<evidence type="ECO:0000256" key="6">
    <source>
        <dbReference type="PIRSR" id="PIRSR037217-1"/>
    </source>
</evidence>
<reference evidence="9 10" key="1">
    <citation type="submission" date="2019-01" db="EMBL/GenBank/DDBJ databases">
        <title>Genome sequencing of the rare red list fungi Fomitopsis rosea.</title>
        <authorList>
            <person name="Buettner E."/>
            <person name="Kellner H."/>
        </authorList>
    </citation>
    <scope>NUCLEOTIDE SEQUENCE [LARGE SCALE GENOMIC DNA]</scope>
    <source>
        <strain evidence="9 10">DSM 105464</strain>
    </source>
</reference>
<evidence type="ECO:0000256" key="7">
    <source>
        <dbReference type="PIRSR" id="PIRSR037217-2"/>
    </source>
</evidence>
<comment type="caution">
    <text evidence="9">The sequence shown here is derived from an EMBL/GenBank/DDBJ whole genome shotgun (WGS) entry which is preliminary data.</text>
</comment>
<proteinExistence type="inferred from homology"/>
<dbReference type="InterPro" id="IPR002933">
    <property type="entry name" value="Peptidase_M20"/>
</dbReference>
<dbReference type="PROSITE" id="PS00758">
    <property type="entry name" value="ARGE_DAPE_CPG2_1"/>
    <property type="match status" value="1"/>
</dbReference>
<dbReference type="GO" id="GO:0004181">
    <property type="term" value="F:metallocarboxypeptidase activity"/>
    <property type="evidence" value="ECO:0007669"/>
    <property type="project" value="InterPro"/>
</dbReference>
<feature type="binding site" evidence="7">
    <location>
        <position position="266"/>
    </location>
    <ligand>
        <name>Zn(2+)</name>
        <dbReference type="ChEBI" id="CHEBI:29105"/>
        <label>2</label>
    </ligand>
</feature>
<dbReference type="GO" id="GO:0000328">
    <property type="term" value="C:fungal-type vacuole lumen"/>
    <property type="evidence" value="ECO:0007669"/>
    <property type="project" value="TreeGrafter"/>
</dbReference>
<evidence type="ECO:0000256" key="2">
    <source>
        <dbReference type="ARBA" id="ARBA00022670"/>
    </source>
</evidence>
<feature type="active site" evidence="6">
    <location>
        <position position="170"/>
    </location>
</feature>
<dbReference type="AlphaFoldDB" id="A0A4Y9Y1A5"/>
<dbReference type="Proteomes" id="UP000298390">
    <property type="component" value="Unassembled WGS sequence"/>
</dbReference>
<evidence type="ECO:0000313" key="10">
    <source>
        <dbReference type="Proteomes" id="UP000298390"/>
    </source>
</evidence>
<protein>
    <recommendedName>
        <fullName evidence="8">Peptidase M20 dimerisation domain-containing protein</fullName>
    </recommendedName>
</protein>
<dbReference type="GO" id="GO:0046872">
    <property type="term" value="F:metal ion binding"/>
    <property type="evidence" value="ECO:0007669"/>
    <property type="project" value="UniProtKB-KW"/>
</dbReference>
<keyword evidence="5 7" id="KW-0862">Zinc</keyword>
<evidence type="ECO:0000256" key="1">
    <source>
        <dbReference type="ARBA" id="ARBA00006247"/>
    </source>
</evidence>
<dbReference type="InterPro" id="IPR047177">
    <property type="entry name" value="Pept_M20A"/>
</dbReference>
<dbReference type="InterPro" id="IPR017141">
    <property type="entry name" value="Pept_M20_carboxypep"/>
</dbReference>
<feature type="binding site" evidence="7">
    <location>
        <position position="542"/>
    </location>
    <ligand>
        <name>Zn(2+)</name>
        <dbReference type="ChEBI" id="CHEBI:29105"/>
        <label>1</label>
    </ligand>
</feature>
<evidence type="ECO:0000256" key="4">
    <source>
        <dbReference type="ARBA" id="ARBA00022801"/>
    </source>
</evidence>
<dbReference type="InterPro" id="IPR001261">
    <property type="entry name" value="ArgE/DapE_CS"/>
</dbReference>
<dbReference type="PIRSF" id="PIRSF037217">
    <property type="entry name" value="Carboxypeptidase_S"/>
    <property type="match status" value="1"/>
</dbReference>
<evidence type="ECO:0000313" key="9">
    <source>
        <dbReference type="EMBL" id="TFY55688.1"/>
    </source>
</evidence>
<keyword evidence="3 7" id="KW-0479">Metal-binding</keyword>
<feature type="binding site" evidence="7">
    <location>
        <position position="203"/>
    </location>
    <ligand>
        <name>Zn(2+)</name>
        <dbReference type="ChEBI" id="CHEBI:29105"/>
        <label>2</label>
    </ligand>
</feature>
<dbReference type="PANTHER" id="PTHR45962:SF1">
    <property type="entry name" value="N-FATTY-ACYL-AMINO ACID SYNTHASE_HYDROLASE PM20D1"/>
    <property type="match status" value="1"/>
</dbReference>
<feature type="binding site" evidence="7">
    <location>
        <position position="238"/>
    </location>
    <ligand>
        <name>Zn(2+)</name>
        <dbReference type="ChEBI" id="CHEBI:29105"/>
        <label>1</label>
    </ligand>
</feature>
<name>A0A4Y9Y1A5_9APHY</name>
<gene>
    <name evidence="9" type="ORF">EVJ58_g8091</name>
</gene>
<dbReference type="STRING" id="34475.A0A4Y9Y1A5"/>
<evidence type="ECO:0000256" key="3">
    <source>
        <dbReference type="ARBA" id="ARBA00022723"/>
    </source>
</evidence>
<dbReference type="PROSITE" id="PS00759">
    <property type="entry name" value="ARGE_DAPE_CPG2_2"/>
    <property type="match status" value="1"/>
</dbReference>
<dbReference type="GO" id="GO:0051603">
    <property type="term" value="P:proteolysis involved in protein catabolic process"/>
    <property type="evidence" value="ECO:0007669"/>
    <property type="project" value="TreeGrafter"/>
</dbReference>
<dbReference type="CDD" id="cd05674">
    <property type="entry name" value="M20_yscS"/>
    <property type="match status" value="1"/>
</dbReference>
<dbReference type="PANTHER" id="PTHR45962">
    <property type="entry name" value="N-FATTY-ACYL-AMINO ACID SYNTHASE/HYDROLASE PM20D1"/>
    <property type="match status" value="1"/>
</dbReference>
<comment type="similarity">
    <text evidence="1">Belongs to the peptidase M20A family.</text>
</comment>
<dbReference type="Gene3D" id="3.40.630.10">
    <property type="entry name" value="Zn peptidases"/>
    <property type="match status" value="1"/>
</dbReference>
<accession>A0A4Y9Y1A5</accession>
<feature type="domain" description="Peptidase M20 dimerisation" evidence="8">
    <location>
        <begin position="285"/>
        <end position="404"/>
    </location>
</feature>
<dbReference type="FunFam" id="3.40.630.10:FF:000027">
    <property type="entry name" value="N-fatty-acyl-amino acid synthase/hydrolase PM20D1"/>
    <property type="match status" value="1"/>
</dbReference>
<dbReference type="EMBL" id="SEKV01000568">
    <property type="protein sequence ID" value="TFY55688.1"/>
    <property type="molecule type" value="Genomic_DNA"/>
</dbReference>
<dbReference type="InterPro" id="IPR011650">
    <property type="entry name" value="Peptidase_M20_dimer"/>
</dbReference>
<dbReference type="SUPFAM" id="SSF53187">
    <property type="entry name" value="Zn-dependent exopeptidases"/>
    <property type="match status" value="1"/>
</dbReference>
<evidence type="ECO:0000259" key="8">
    <source>
        <dbReference type="Pfam" id="PF07687"/>
    </source>
</evidence>
<feature type="binding site" evidence="7">
    <location>
        <position position="168"/>
    </location>
    <ligand>
        <name>Zn(2+)</name>
        <dbReference type="ChEBI" id="CHEBI:29105"/>
        <label>2</label>
    </ligand>
</feature>
<dbReference type="Pfam" id="PF01546">
    <property type="entry name" value="Peptidase_M20"/>
    <property type="match status" value="1"/>
</dbReference>